<dbReference type="PATRIC" id="fig|1359153.3.peg.1238"/>
<gene>
    <name evidence="1" type="ORF">APHNP_1207</name>
</gene>
<evidence type="ECO:0000313" key="2">
    <source>
        <dbReference type="Proteomes" id="UP000033385"/>
    </source>
</evidence>
<name>A0A0F3NIQ3_ANAPH</name>
<sequence>MVPSDRYEQAQKEAKKACNKAFAFHNEGNQRKLSMWIRSL</sequence>
<dbReference type="Proteomes" id="UP000033385">
    <property type="component" value="Unassembled WGS sequence"/>
</dbReference>
<protein>
    <submittedName>
        <fullName evidence="1">Uncharacterized protein</fullName>
    </submittedName>
</protein>
<proteinExistence type="predicted"/>
<dbReference type="AlphaFoldDB" id="A0A0F3NIQ3"/>
<accession>A0A0F3NIQ3</accession>
<reference evidence="1 2" key="1">
    <citation type="submission" date="2015-01" db="EMBL/GenBank/DDBJ databases">
        <title>Genome Sequencing of Rickettsiales.</title>
        <authorList>
            <person name="Daugherty S.C."/>
            <person name="Su Q."/>
            <person name="Abolude K."/>
            <person name="Beier-Sexton M."/>
            <person name="Carlyon J.A."/>
            <person name="Carter R."/>
            <person name="Day N.P."/>
            <person name="Dumler S.J."/>
            <person name="Dyachenko V."/>
            <person name="Godinez A."/>
            <person name="Kurtti T.J."/>
            <person name="Lichay M."/>
            <person name="Mullins K.E."/>
            <person name="Ott S."/>
            <person name="Pappas-Brown V."/>
            <person name="Paris D.H."/>
            <person name="Patel P."/>
            <person name="Richards A.L."/>
            <person name="Sadzewicz L."/>
            <person name="Sears K."/>
            <person name="Seidman D."/>
            <person name="Sengamalay N."/>
            <person name="Stenos J."/>
            <person name="Tallon L.J."/>
            <person name="Vincent G."/>
            <person name="Fraser C.M."/>
            <person name="Munderloh U."/>
            <person name="Dunning-Hotopp J.C."/>
        </authorList>
    </citation>
    <scope>NUCLEOTIDE SEQUENCE [LARGE SCALE GENOMIC DNA]</scope>
    <source>
        <strain evidence="1 2">ApNP</strain>
    </source>
</reference>
<organism evidence="1 2">
    <name type="scientific">Anaplasma phagocytophilum str. ApNP</name>
    <dbReference type="NCBI Taxonomy" id="1359153"/>
    <lineage>
        <taxon>Bacteria</taxon>
        <taxon>Pseudomonadati</taxon>
        <taxon>Pseudomonadota</taxon>
        <taxon>Alphaproteobacteria</taxon>
        <taxon>Rickettsiales</taxon>
        <taxon>Anaplasmataceae</taxon>
        <taxon>Anaplasma</taxon>
        <taxon>phagocytophilum group</taxon>
    </lineage>
</organism>
<comment type="caution">
    <text evidence="1">The sequence shown here is derived from an EMBL/GenBank/DDBJ whole genome shotgun (WGS) entry which is preliminary data.</text>
</comment>
<evidence type="ECO:0000313" key="1">
    <source>
        <dbReference type="EMBL" id="KJV67582.1"/>
    </source>
</evidence>
<dbReference type="EMBL" id="LANW01000001">
    <property type="protein sequence ID" value="KJV67582.1"/>
    <property type="molecule type" value="Genomic_DNA"/>
</dbReference>